<accession>A0A0A9GBE5</accession>
<evidence type="ECO:0000313" key="2">
    <source>
        <dbReference type="EMBL" id="JAE22400.1"/>
    </source>
</evidence>
<reference evidence="2" key="1">
    <citation type="submission" date="2014-09" db="EMBL/GenBank/DDBJ databases">
        <authorList>
            <person name="Magalhaes I.L.F."/>
            <person name="Oliveira U."/>
            <person name="Santos F.R."/>
            <person name="Vidigal T.H.D.A."/>
            <person name="Brescovit A.D."/>
            <person name="Santos A.J."/>
        </authorList>
    </citation>
    <scope>NUCLEOTIDE SEQUENCE</scope>
    <source>
        <tissue evidence="2">Shoot tissue taken approximately 20 cm above the soil surface</tissue>
    </source>
</reference>
<reference evidence="2" key="2">
    <citation type="journal article" date="2015" name="Data Brief">
        <title>Shoot transcriptome of the giant reed, Arundo donax.</title>
        <authorList>
            <person name="Barrero R.A."/>
            <person name="Guerrero F.D."/>
            <person name="Moolhuijzen P."/>
            <person name="Goolsby J.A."/>
            <person name="Tidwell J."/>
            <person name="Bellgard S.E."/>
            <person name="Bellgard M.I."/>
        </authorList>
    </citation>
    <scope>NUCLEOTIDE SEQUENCE</scope>
    <source>
        <tissue evidence="2">Shoot tissue taken approximately 20 cm above the soil surface</tissue>
    </source>
</reference>
<keyword evidence="1" id="KW-1133">Transmembrane helix</keyword>
<dbReference type="AlphaFoldDB" id="A0A0A9GBE5"/>
<name>A0A0A9GBE5_ARUDO</name>
<keyword evidence="1" id="KW-0472">Membrane</keyword>
<organism evidence="2">
    <name type="scientific">Arundo donax</name>
    <name type="common">Giant reed</name>
    <name type="synonym">Donax arundinaceus</name>
    <dbReference type="NCBI Taxonomy" id="35708"/>
    <lineage>
        <taxon>Eukaryota</taxon>
        <taxon>Viridiplantae</taxon>
        <taxon>Streptophyta</taxon>
        <taxon>Embryophyta</taxon>
        <taxon>Tracheophyta</taxon>
        <taxon>Spermatophyta</taxon>
        <taxon>Magnoliopsida</taxon>
        <taxon>Liliopsida</taxon>
        <taxon>Poales</taxon>
        <taxon>Poaceae</taxon>
        <taxon>PACMAD clade</taxon>
        <taxon>Arundinoideae</taxon>
        <taxon>Arundineae</taxon>
        <taxon>Arundo</taxon>
    </lineage>
</organism>
<sequence>MLINLGVQLPVKLHVGRTHGILTGHLNFLILYPLLLLNSEVFL</sequence>
<protein>
    <submittedName>
        <fullName evidence="2">Uncharacterized protein</fullName>
    </submittedName>
</protein>
<proteinExistence type="predicted"/>
<keyword evidence="1" id="KW-0812">Transmembrane</keyword>
<evidence type="ECO:0000256" key="1">
    <source>
        <dbReference type="SAM" id="Phobius"/>
    </source>
</evidence>
<dbReference type="EMBL" id="GBRH01175496">
    <property type="protein sequence ID" value="JAE22400.1"/>
    <property type="molecule type" value="Transcribed_RNA"/>
</dbReference>
<feature type="transmembrane region" description="Helical" evidence="1">
    <location>
        <begin position="20"/>
        <end position="37"/>
    </location>
</feature>